<dbReference type="PANTHER" id="PTHR42852">
    <property type="entry name" value="THIOL:DISULFIDE INTERCHANGE PROTEIN DSBE"/>
    <property type="match status" value="1"/>
</dbReference>
<dbReference type="GO" id="GO:0016209">
    <property type="term" value="F:antioxidant activity"/>
    <property type="evidence" value="ECO:0007669"/>
    <property type="project" value="InterPro"/>
</dbReference>
<dbReference type="CDD" id="cd02966">
    <property type="entry name" value="TlpA_like_family"/>
    <property type="match status" value="1"/>
</dbReference>
<dbReference type="KEGG" id="psty:BFS30_04130"/>
<dbReference type="InterPro" id="IPR036249">
    <property type="entry name" value="Thioredoxin-like_sf"/>
</dbReference>
<dbReference type="EMBL" id="CP017141">
    <property type="protein sequence ID" value="AOM76412.1"/>
    <property type="molecule type" value="Genomic_DNA"/>
</dbReference>
<evidence type="ECO:0000256" key="3">
    <source>
        <dbReference type="ARBA" id="ARBA00023157"/>
    </source>
</evidence>
<name>A0A1D7QCJ2_9SPHI</name>
<keyword evidence="4" id="KW-0676">Redox-active center</keyword>
<dbReference type="Proteomes" id="UP000094313">
    <property type="component" value="Chromosome"/>
</dbReference>
<dbReference type="GO" id="GO:0017004">
    <property type="term" value="P:cytochrome complex assembly"/>
    <property type="evidence" value="ECO:0007669"/>
    <property type="project" value="UniProtKB-KW"/>
</dbReference>
<keyword evidence="2" id="KW-0201">Cytochrome c-type biogenesis</keyword>
<keyword evidence="3" id="KW-1015">Disulfide bond</keyword>
<keyword evidence="7" id="KW-1185">Reference proteome</keyword>
<organism evidence="6 7">
    <name type="scientific">Pedobacter steynii</name>
    <dbReference type="NCBI Taxonomy" id="430522"/>
    <lineage>
        <taxon>Bacteria</taxon>
        <taxon>Pseudomonadati</taxon>
        <taxon>Bacteroidota</taxon>
        <taxon>Sphingobacteriia</taxon>
        <taxon>Sphingobacteriales</taxon>
        <taxon>Sphingobacteriaceae</taxon>
        <taxon>Pedobacter</taxon>
    </lineage>
</organism>
<dbReference type="PROSITE" id="PS00194">
    <property type="entry name" value="THIOREDOXIN_1"/>
    <property type="match status" value="1"/>
</dbReference>
<dbReference type="GO" id="GO:0030313">
    <property type="term" value="C:cell envelope"/>
    <property type="evidence" value="ECO:0007669"/>
    <property type="project" value="UniProtKB-SubCell"/>
</dbReference>
<comment type="subcellular location">
    <subcellularLocation>
        <location evidence="1">Cell envelope</location>
    </subcellularLocation>
</comment>
<feature type="domain" description="Thioredoxin" evidence="5">
    <location>
        <begin position="222"/>
        <end position="366"/>
    </location>
</feature>
<accession>A0A1D7QCJ2</accession>
<evidence type="ECO:0000256" key="4">
    <source>
        <dbReference type="ARBA" id="ARBA00023284"/>
    </source>
</evidence>
<reference evidence="6 7" key="1">
    <citation type="submission" date="2016-08" db="EMBL/GenBank/DDBJ databases">
        <authorList>
            <person name="Seilhamer J.J."/>
        </authorList>
    </citation>
    <scope>NUCLEOTIDE SEQUENCE [LARGE SCALE GENOMIC DNA]</scope>
    <source>
        <strain evidence="6 7">DX4</strain>
    </source>
</reference>
<evidence type="ECO:0000313" key="7">
    <source>
        <dbReference type="Proteomes" id="UP000094313"/>
    </source>
</evidence>
<dbReference type="AlphaFoldDB" id="A0A1D7QCJ2"/>
<dbReference type="InterPro" id="IPR050553">
    <property type="entry name" value="Thioredoxin_ResA/DsbE_sf"/>
</dbReference>
<gene>
    <name evidence="6" type="ORF">BFS30_04130</name>
</gene>
<dbReference type="Pfam" id="PF14289">
    <property type="entry name" value="DUF4369"/>
    <property type="match status" value="1"/>
</dbReference>
<dbReference type="Gene3D" id="3.40.30.10">
    <property type="entry name" value="Glutaredoxin"/>
    <property type="match status" value="1"/>
</dbReference>
<dbReference type="InterPro" id="IPR013766">
    <property type="entry name" value="Thioredoxin_domain"/>
</dbReference>
<dbReference type="GO" id="GO:0016491">
    <property type="term" value="F:oxidoreductase activity"/>
    <property type="evidence" value="ECO:0007669"/>
    <property type="project" value="InterPro"/>
</dbReference>
<evidence type="ECO:0000256" key="1">
    <source>
        <dbReference type="ARBA" id="ARBA00004196"/>
    </source>
</evidence>
<dbReference type="SUPFAM" id="SSF52833">
    <property type="entry name" value="Thioredoxin-like"/>
    <property type="match status" value="1"/>
</dbReference>
<dbReference type="Pfam" id="PF00578">
    <property type="entry name" value="AhpC-TSA"/>
    <property type="match status" value="1"/>
</dbReference>
<dbReference type="PROSITE" id="PS51352">
    <property type="entry name" value="THIOREDOXIN_2"/>
    <property type="match status" value="1"/>
</dbReference>
<dbReference type="InterPro" id="IPR000866">
    <property type="entry name" value="AhpC/TSA"/>
</dbReference>
<protein>
    <recommendedName>
        <fullName evidence="5">Thioredoxin domain-containing protein</fullName>
    </recommendedName>
</protein>
<evidence type="ECO:0000313" key="6">
    <source>
        <dbReference type="EMBL" id="AOM76412.1"/>
    </source>
</evidence>
<evidence type="ECO:0000259" key="5">
    <source>
        <dbReference type="PROSITE" id="PS51352"/>
    </source>
</evidence>
<dbReference type="InterPro" id="IPR025380">
    <property type="entry name" value="DUF4369"/>
</dbReference>
<dbReference type="InterPro" id="IPR017937">
    <property type="entry name" value="Thioredoxin_CS"/>
</dbReference>
<proteinExistence type="predicted"/>
<evidence type="ECO:0000256" key="2">
    <source>
        <dbReference type="ARBA" id="ARBA00022748"/>
    </source>
</evidence>
<sequence>MGTLGVFAQERLELTANLPDLKENTVVYLWNPIDATTDSTYVKNNSFSFSKPMNGGGSIFILQAGIGDQLASGLATFIYLEPGKINISGNAKGFDTANMKGDAFVKEWVEMKRILGPALDDLSKMDSVDAIIAEASKLGDEDAVKSETARKTMMVEKAVASCKKYLDEHLNVGASTYVLNALLSPLLKDDEELAYLNKFTGNAKNSQITTKMLSNLTGMTTNWVGKQAPDFIQPDVNGKTVSLGDFKGKYVLVDFWASWCTPCLSELDELKSVYAKYKDKNFTILSVSLDKDKEKWLKMIDQEQLLWPQLSDLKADQNEAARIFKVLGIPANFLVDPSGKIIGAGYRESNNPGAKMLDKTLSKLLN</sequence>
<dbReference type="PANTHER" id="PTHR42852:SF6">
    <property type="entry name" value="THIOL:DISULFIDE INTERCHANGE PROTEIN DSBE"/>
    <property type="match status" value="1"/>
</dbReference>